<sequence length="84" mass="10040">MYKECPMFMFRWAMFGAIRLITCRPFLKLFTLDFFVMNSSLLATLIRNNTHTNNTIVVSTEQNKLLSYFDFEKPTLKGRTWKIF</sequence>
<dbReference type="EMBL" id="AZBU02000002">
    <property type="protein sequence ID" value="TKR94542.1"/>
    <property type="molecule type" value="Genomic_DNA"/>
</dbReference>
<evidence type="ECO:0000313" key="2">
    <source>
        <dbReference type="Proteomes" id="UP000298663"/>
    </source>
</evidence>
<dbReference type="AlphaFoldDB" id="A0A4U5PDN0"/>
<accession>A0A4U5PDN0</accession>
<proteinExistence type="predicted"/>
<dbReference type="Proteomes" id="UP000298663">
    <property type="component" value="Unassembled WGS sequence"/>
</dbReference>
<organism evidence="1 2">
    <name type="scientific">Steinernema carpocapsae</name>
    <name type="common">Entomopathogenic nematode</name>
    <dbReference type="NCBI Taxonomy" id="34508"/>
    <lineage>
        <taxon>Eukaryota</taxon>
        <taxon>Metazoa</taxon>
        <taxon>Ecdysozoa</taxon>
        <taxon>Nematoda</taxon>
        <taxon>Chromadorea</taxon>
        <taxon>Rhabditida</taxon>
        <taxon>Tylenchina</taxon>
        <taxon>Panagrolaimomorpha</taxon>
        <taxon>Strongyloidoidea</taxon>
        <taxon>Steinernematidae</taxon>
        <taxon>Steinernema</taxon>
    </lineage>
</organism>
<protein>
    <submittedName>
        <fullName evidence="1">Uncharacterized protein</fullName>
    </submittedName>
</protein>
<evidence type="ECO:0000313" key="1">
    <source>
        <dbReference type="EMBL" id="TKR94542.1"/>
    </source>
</evidence>
<gene>
    <name evidence="1" type="ORF">L596_008813</name>
</gene>
<keyword evidence="2" id="KW-1185">Reference proteome</keyword>
<comment type="caution">
    <text evidence="1">The sequence shown here is derived from an EMBL/GenBank/DDBJ whole genome shotgun (WGS) entry which is preliminary data.</text>
</comment>
<reference evidence="1 2" key="2">
    <citation type="journal article" date="2019" name="G3 (Bethesda)">
        <title>Hybrid Assembly of the Genome of the Entomopathogenic Nematode Steinernema carpocapsae Identifies the X-Chromosome.</title>
        <authorList>
            <person name="Serra L."/>
            <person name="Macchietto M."/>
            <person name="Macias-Munoz A."/>
            <person name="McGill C.J."/>
            <person name="Rodriguez I.M."/>
            <person name="Rodriguez B."/>
            <person name="Murad R."/>
            <person name="Mortazavi A."/>
        </authorList>
    </citation>
    <scope>NUCLEOTIDE SEQUENCE [LARGE SCALE GENOMIC DNA]</scope>
    <source>
        <strain evidence="1 2">ALL</strain>
    </source>
</reference>
<name>A0A4U5PDN0_STECR</name>
<reference evidence="1 2" key="1">
    <citation type="journal article" date="2015" name="Genome Biol.">
        <title>Comparative genomics of Steinernema reveals deeply conserved gene regulatory networks.</title>
        <authorList>
            <person name="Dillman A.R."/>
            <person name="Macchietto M."/>
            <person name="Porter C.F."/>
            <person name="Rogers A."/>
            <person name="Williams B."/>
            <person name="Antoshechkin I."/>
            <person name="Lee M.M."/>
            <person name="Goodwin Z."/>
            <person name="Lu X."/>
            <person name="Lewis E.E."/>
            <person name="Goodrich-Blair H."/>
            <person name="Stock S.P."/>
            <person name="Adams B.J."/>
            <person name="Sternberg P.W."/>
            <person name="Mortazavi A."/>
        </authorList>
    </citation>
    <scope>NUCLEOTIDE SEQUENCE [LARGE SCALE GENOMIC DNA]</scope>
    <source>
        <strain evidence="1 2">ALL</strain>
    </source>
</reference>